<dbReference type="Pfam" id="PF14111">
    <property type="entry name" value="DUF4283"/>
    <property type="match status" value="1"/>
</dbReference>
<organism evidence="3 4">
    <name type="scientific">Solanum commersonii</name>
    <name type="common">Commerson's wild potato</name>
    <name type="synonym">Commerson's nightshade</name>
    <dbReference type="NCBI Taxonomy" id="4109"/>
    <lineage>
        <taxon>Eukaryota</taxon>
        <taxon>Viridiplantae</taxon>
        <taxon>Streptophyta</taxon>
        <taxon>Embryophyta</taxon>
        <taxon>Tracheophyta</taxon>
        <taxon>Spermatophyta</taxon>
        <taxon>Magnoliopsida</taxon>
        <taxon>eudicotyledons</taxon>
        <taxon>Gunneridae</taxon>
        <taxon>Pentapetalae</taxon>
        <taxon>asterids</taxon>
        <taxon>lamiids</taxon>
        <taxon>Solanales</taxon>
        <taxon>Solanaceae</taxon>
        <taxon>Solanoideae</taxon>
        <taxon>Solaneae</taxon>
        <taxon>Solanum</taxon>
    </lineage>
</organism>
<reference evidence="3" key="1">
    <citation type="submission" date="2020-09" db="EMBL/GenBank/DDBJ databases">
        <title>De no assembly of potato wild relative species, Solanum commersonii.</title>
        <authorList>
            <person name="Cho K."/>
        </authorList>
    </citation>
    <scope>NUCLEOTIDE SEQUENCE</scope>
    <source>
        <strain evidence="3">LZ3.2</strain>
        <tissue evidence="3">Leaf</tissue>
    </source>
</reference>
<comment type="caution">
    <text evidence="3">The sequence shown here is derived from an EMBL/GenBank/DDBJ whole genome shotgun (WGS) entry which is preliminary data.</text>
</comment>
<dbReference type="AlphaFoldDB" id="A0A9J5VY11"/>
<protein>
    <recommendedName>
        <fullName evidence="2">DUF4283 domain-containing protein</fullName>
    </recommendedName>
</protein>
<evidence type="ECO:0000313" key="3">
    <source>
        <dbReference type="EMBL" id="KAG5567951.1"/>
    </source>
</evidence>
<keyword evidence="4" id="KW-1185">Reference proteome</keyword>
<dbReference type="PANTHER" id="PTHR31286">
    <property type="entry name" value="GLYCINE-RICH CELL WALL STRUCTURAL PROTEIN 1.8-LIKE"/>
    <property type="match status" value="1"/>
</dbReference>
<dbReference type="InterPro" id="IPR025558">
    <property type="entry name" value="DUF4283"/>
</dbReference>
<evidence type="ECO:0000313" key="4">
    <source>
        <dbReference type="Proteomes" id="UP000824120"/>
    </source>
</evidence>
<dbReference type="InterPro" id="IPR040256">
    <property type="entry name" value="At4g02000-like"/>
</dbReference>
<dbReference type="Proteomes" id="UP000824120">
    <property type="component" value="Unassembled WGS sequence"/>
</dbReference>
<sequence length="359" mass="40591">MADTTAGGITPPEDFPPLAKKENTLTQSTHTYTDPNKTQYANLLKPKITALEILASEVRSLIIKENLQYAAIGKFSYSKPDVTELRRTILGQCGIKSECSIGVLDIRHILMLTIMEDYVHVLSILTFYDKAKNSYWQMHTLKSDPWFELDISFPYLPPNLFAKEAIFSIASAVGRPLMVDMETKNQTRPSCARIKLEVDLNAKLPQKRNPHFLVVKEADTTGNIKSQWIKSEEGQRREEEGNMSNIIGIVAYQRRTLTSDKVVGNKQNRQERMEVKENVNKGNGKITWSEQSVNGTNQSIQENQEGRGGDEDIGGDKKEEEGYQKVNEGAIVVVEMNDEEVLQLAVQMDIDKIEGRRRI</sequence>
<feature type="compositionally biased region" description="Basic and acidic residues" evidence="1">
    <location>
        <begin position="268"/>
        <end position="279"/>
    </location>
</feature>
<proteinExistence type="predicted"/>
<feature type="region of interest" description="Disordered" evidence="1">
    <location>
        <begin position="1"/>
        <end position="20"/>
    </location>
</feature>
<feature type="compositionally biased region" description="Basic and acidic residues" evidence="1">
    <location>
        <begin position="304"/>
        <end position="322"/>
    </location>
</feature>
<feature type="region of interest" description="Disordered" evidence="1">
    <location>
        <begin position="268"/>
        <end position="322"/>
    </location>
</feature>
<name>A0A9J5VY11_SOLCO</name>
<accession>A0A9J5VY11</accession>
<dbReference type="EMBL" id="JACXVP010000324">
    <property type="protein sequence ID" value="KAG5567951.1"/>
    <property type="molecule type" value="Genomic_DNA"/>
</dbReference>
<dbReference type="PANTHER" id="PTHR31286:SF179">
    <property type="entry name" value="RNASE H TYPE-1 DOMAIN-CONTAINING PROTEIN"/>
    <property type="match status" value="1"/>
</dbReference>
<feature type="compositionally biased region" description="Polar residues" evidence="1">
    <location>
        <begin position="286"/>
        <end position="303"/>
    </location>
</feature>
<evidence type="ECO:0000256" key="1">
    <source>
        <dbReference type="SAM" id="MobiDB-lite"/>
    </source>
</evidence>
<evidence type="ECO:0000259" key="2">
    <source>
        <dbReference type="Pfam" id="PF14111"/>
    </source>
</evidence>
<gene>
    <name evidence="3" type="ORF">H5410_065032</name>
</gene>
<feature type="domain" description="DUF4283" evidence="2">
    <location>
        <begin position="64"/>
        <end position="141"/>
    </location>
</feature>